<organism evidence="2 3">
    <name type="scientific">Colletotrichum kahawae</name>
    <name type="common">Coffee berry disease fungus</name>
    <dbReference type="NCBI Taxonomy" id="34407"/>
    <lineage>
        <taxon>Eukaryota</taxon>
        <taxon>Fungi</taxon>
        <taxon>Dikarya</taxon>
        <taxon>Ascomycota</taxon>
        <taxon>Pezizomycotina</taxon>
        <taxon>Sordariomycetes</taxon>
        <taxon>Hypocreomycetidae</taxon>
        <taxon>Glomerellales</taxon>
        <taxon>Glomerellaceae</taxon>
        <taxon>Colletotrichum</taxon>
        <taxon>Colletotrichum gloeosporioides species complex</taxon>
    </lineage>
</organism>
<feature type="compositionally biased region" description="Basic and acidic residues" evidence="1">
    <location>
        <begin position="65"/>
        <end position="75"/>
    </location>
</feature>
<comment type="caution">
    <text evidence="2">The sequence shown here is derived from an EMBL/GenBank/DDBJ whole genome shotgun (WGS) entry which is preliminary data.</text>
</comment>
<dbReference type="EMBL" id="VYYT01000067">
    <property type="protein sequence ID" value="KAK2772556.1"/>
    <property type="molecule type" value="Genomic_DNA"/>
</dbReference>
<accession>A0AAD9YNU1</accession>
<evidence type="ECO:0000313" key="2">
    <source>
        <dbReference type="EMBL" id="KAK2772556.1"/>
    </source>
</evidence>
<gene>
    <name evidence="2" type="ORF">CKAH01_13936</name>
</gene>
<evidence type="ECO:0000313" key="3">
    <source>
        <dbReference type="Proteomes" id="UP001281614"/>
    </source>
</evidence>
<name>A0AAD9YNU1_COLKA</name>
<keyword evidence="3" id="KW-1185">Reference proteome</keyword>
<feature type="region of interest" description="Disordered" evidence="1">
    <location>
        <begin position="1"/>
        <end position="75"/>
    </location>
</feature>
<dbReference type="AlphaFoldDB" id="A0AAD9YNU1"/>
<protein>
    <submittedName>
        <fullName evidence="2">Uncharacterized protein</fullName>
    </submittedName>
</protein>
<dbReference type="Proteomes" id="UP001281614">
    <property type="component" value="Unassembled WGS sequence"/>
</dbReference>
<reference evidence="2" key="1">
    <citation type="submission" date="2023-02" db="EMBL/GenBank/DDBJ databases">
        <title>Colletotrichum kahawae CIFC_Que2 genome sequencing and assembly.</title>
        <authorList>
            <person name="Baroncelli R."/>
        </authorList>
    </citation>
    <scope>NUCLEOTIDE SEQUENCE</scope>
    <source>
        <strain evidence="2">CIFC_Que2</strain>
    </source>
</reference>
<sequence length="75" mass="8049">MPVFRFPSSLQRTSPRKRVPDSSSRPTLDSLRSVARPSISTAGEADCPVPKKHNRDGATPAPHCGPDHQDASGQT</sequence>
<evidence type="ECO:0000256" key="1">
    <source>
        <dbReference type="SAM" id="MobiDB-lite"/>
    </source>
</evidence>
<proteinExistence type="predicted"/>